<dbReference type="AlphaFoldDB" id="X1LBN2"/>
<proteinExistence type="predicted"/>
<gene>
    <name evidence="1" type="ORF">S06H3_00073</name>
</gene>
<sequence>MATVMGFKNAYHIAMPYPLGGAIRLCDKVIVKLDALGRVTSAVIEGAT</sequence>
<dbReference type="EMBL" id="BARV01000011">
    <property type="protein sequence ID" value="GAH91523.1"/>
    <property type="molecule type" value="Genomic_DNA"/>
</dbReference>
<protein>
    <submittedName>
        <fullName evidence="1">Uncharacterized protein</fullName>
    </submittedName>
</protein>
<evidence type="ECO:0000313" key="1">
    <source>
        <dbReference type="EMBL" id="GAH91523.1"/>
    </source>
</evidence>
<organism evidence="1">
    <name type="scientific">marine sediment metagenome</name>
    <dbReference type="NCBI Taxonomy" id="412755"/>
    <lineage>
        <taxon>unclassified sequences</taxon>
        <taxon>metagenomes</taxon>
        <taxon>ecological metagenomes</taxon>
    </lineage>
</organism>
<accession>X1LBN2</accession>
<reference evidence="1" key="1">
    <citation type="journal article" date="2014" name="Front. Microbiol.">
        <title>High frequency of phylogenetically diverse reductive dehalogenase-homologous genes in deep subseafloor sedimentary metagenomes.</title>
        <authorList>
            <person name="Kawai M."/>
            <person name="Futagami T."/>
            <person name="Toyoda A."/>
            <person name="Takaki Y."/>
            <person name="Nishi S."/>
            <person name="Hori S."/>
            <person name="Arai W."/>
            <person name="Tsubouchi T."/>
            <person name="Morono Y."/>
            <person name="Uchiyama I."/>
            <person name="Ito T."/>
            <person name="Fujiyama A."/>
            <person name="Inagaki F."/>
            <person name="Takami H."/>
        </authorList>
    </citation>
    <scope>NUCLEOTIDE SEQUENCE</scope>
    <source>
        <strain evidence="1">Expedition CK06-06</strain>
    </source>
</reference>
<comment type="caution">
    <text evidence="1">The sequence shown here is derived from an EMBL/GenBank/DDBJ whole genome shotgun (WGS) entry which is preliminary data.</text>
</comment>
<name>X1LBN2_9ZZZZ</name>